<dbReference type="PANTHER" id="PTHR23028:SF53">
    <property type="entry name" value="ACYL_TRANSF_3 DOMAIN-CONTAINING PROTEIN"/>
    <property type="match status" value="1"/>
</dbReference>
<dbReference type="GO" id="GO:0009103">
    <property type="term" value="P:lipopolysaccharide biosynthetic process"/>
    <property type="evidence" value="ECO:0007669"/>
    <property type="project" value="TreeGrafter"/>
</dbReference>
<dbReference type="InterPro" id="IPR002656">
    <property type="entry name" value="Acyl_transf_3_dom"/>
</dbReference>
<feature type="transmembrane region" description="Helical" evidence="2">
    <location>
        <begin position="262"/>
        <end position="286"/>
    </location>
</feature>
<keyword evidence="2" id="KW-1133">Transmembrane helix</keyword>
<evidence type="ECO:0000259" key="3">
    <source>
        <dbReference type="Pfam" id="PF01757"/>
    </source>
</evidence>
<accession>A0A4Z0S332</accession>
<dbReference type="PANTHER" id="PTHR23028">
    <property type="entry name" value="ACETYLTRANSFERASE"/>
    <property type="match status" value="1"/>
</dbReference>
<feature type="transmembrane region" description="Helical" evidence="2">
    <location>
        <begin position="12"/>
        <end position="32"/>
    </location>
</feature>
<feature type="compositionally biased region" description="Basic and acidic residues" evidence="1">
    <location>
        <begin position="420"/>
        <end position="447"/>
    </location>
</feature>
<dbReference type="GO" id="GO:0016020">
    <property type="term" value="C:membrane"/>
    <property type="evidence" value="ECO:0007669"/>
    <property type="project" value="TreeGrafter"/>
</dbReference>
<dbReference type="EMBL" id="PVSN01000006">
    <property type="protein sequence ID" value="TGE75796.1"/>
    <property type="molecule type" value="Genomic_DNA"/>
</dbReference>
<feature type="domain" description="Acyltransferase 3" evidence="3">
    <location>
        <begin position="13"/>
        <end position="341"/>
    </location>
</feature>
<feature type="transmembrane region" description="Helical" evidence="2">
    <location>
        <begin position="238"/>
        <end position="256"/>
    </location>
</feature>
<dbReference type="CDD" id="cd01840">
    <property type="entry name" value="SGNH_hydrolase_yrhL_like"/>
    <property type="match status" value="1"/>
</dbReference>
<evidence type="ECO:0000256" key="2">
    <source>
        <dbReference type="SAM" id="Phobius"/>
    </source>
</evidence>
<feature type="transmembrane region" description="Helical" evidence="2">
    <location>
        <begin position="173"/>
        <end position="192"/>
    </location>
</feature>
<comment type="caution">
    <text evidence="4">The sequence shown here is derived from an EMBL/GenBank/DDBJ whole genome shotgun (WGS) entry which is preliminary data.</text>
</comment>
<feature type="transmembrane region" description="Helical" evidence="2">
    <location>
        <begin position="143"/>
        <end position="166"/>
    </location>
</feature>
<keyword evidence="4" id="KW-0012">Acyltransferase</keyword>
<feature type="transmembrane region" description="Helical" evidence="2">
    <location>
        <begin position="298"/>
        <end position="317"/>
    </location>
</feature>
<keyword evidence="2" id="KW-0812">Transmembrane</keyword>
<evidence type="ECO:0000313" key="5">
    <source>
        <dbReference type="Proteomes" id="UP000297646"/>
    </source>
</evidence>
<sequence>MGQNSSKKPRYITGFDGLRAIAVIGVIVFHLWPEHLVGGWLGVPLFFVLSGYLITDLLIQEFDRNGRTDLLGFYRRRIKRLYPALVVMLFATATMIGLFARDLLYNLRAIILTNMTYVYNIWATKHGDSYFDSWGGASPFTHLWSLSIEGQFYLIWPIVVFAVLALKIKRSSIAASLLGLAVISAILMGIFYDPTNINRTYYGSDTRMFAVLLGTALAFAWPSNHMKLTLKPKAKRNLNVLGAVSLAFTLVGLFWLNGQWEATYMGLMFVFTLMVTGLIAITAHPASFLSKALDNKPLNYLGTRSYSIYLYQLPVFVFFDKFTGHNDSFLMNIIKIAVVLGIAEVSYRYVENVFRRFKKPDLAPGEPKMAHFFQSRAAKIMAGIAAVFMLGTVNAVSAKEAGRARPKTDLQKRLNTNKNKIADANKKALEAAKKDNAKPAKKADKHSSSSSEATTGTDPLAQKYGLTDKEYAAIKDQSVTAIGDSVMVDVAPDLQELMPNTVADAAVGRQPYVVPTVLQSYVNKGVLAPTVVISIGTNGAIGQNVFDQIMQIIGNRTVYWVNGYADRAWVHANNQFLEQQKAKYHNLHIVDWADLVKDHGDWLGGDLVHPNPTGSVQYAALIAKDMAKNQ</sequence>
<feature type="compositionally biased region" description="Basic and acidic residues" evidence="1">
    <location>
        <begin position="401"/>
        <end position="412"/>
    </location>
</feature>
<keyword evidence="2" id="KW-0472">Membrane</keyword>
<dbReference type="AlphaFoldDB" id="A0A4Z0S332"/>
<evidence type="ECO:0000256" key="1">
    <source>
        <dbReference type="SAM" id="MobiDB-lite"/>
    </source>
</evidence>
<feature type="transmembrane region" description="Helical" evidence="2">
    <location>
        <begin position="208"/>
        <end position="226"/>
    </location>
</feature>
<dbReference type="OrthoDB" id="9796461at2"/>
<proteinExistence type="predicted"/>
<dbReference type="SUPFAM" id="SSF52266">
    <property type="entry name" value="SGNH hydrolase"/>
    <property type="match status" value="1"/>
</dbReference>
<dbReference type="Proteomes" id="UP000297646">
    <property type="component" value="Unassembled WGS sequence"/>
</dbReference>
<name>A0A4Z0S332_WEICO</name>
<dbReference type="RefSeq" id="WP_135518004.1">
    <property type="nucleotide sequence ID" value="NZ_PVSN01000006.1"/>
</dbReference>
<feature type="transmembrane region" description="Helical" evidence="2">
    <location>
        <begin position="80"/>
        <end position="100"/>
    </location>
</feature>
<dbReference type="GO" id="GO:0016747">
    <property type="term" value="F:acyltransferase activity, transferring groups other than amino-acyl groups"/>
    <property type="evidence" value="ECO:0007669"/>
    <property type="project" value="InterPro"/>
</dbReference>
<feature type="transmembrane region" description="Helical" evidence="2">
    <location>
        <begin position="377"/>
        <end position="397"/>
    </location>
</feature>
<keyword evidence="4" id="KW-0808">Transferase</keyword>
<reference evidence="4 5" key="1">
    <citation type="submission" date="2018-03" db="EMBL/GenBank/DDBJ databases">
        <title>Genome sequencing of Weissella confusa isolates.</title>
        <authorList>
            <person name="Kajala I."/>
            <person name="Baruah R."/>
            <person name="Bergsveinson J."/>
            <person name="Juvonen R."/>
            <person name="Ziola B."/>
        </authorList>
    </citation>
    <scope>NUCLEOTIDE SEQUENCE [LARGE SCALE GENOMIC DNA]</scope>
    <source>
        <strain evidence="4 5">VTT E-062653</strain>
    </source>
</reference>
<organism evidence="4 5">
    <name type="scientific">Weissella confusa</name>
    <name type="common">Lactobacillus confusus</name>
    <dbReference type="NCBI Taxonomy" id="1583"/>
    <lineage>
        <taxon>Bacteria</taxon>
        <taxon>Bacillati</taxon>
        <taxon>Bacillota</taxon>
        <taxon>Bacilli</taxon>
        <taxon>Lactobacillales</taxon>
        <taxon>Lactobacillaceae</taxon>
        <taxon>Weissella</taxon>
    </lineage>
</organism>
<feature type="transmembrane region" description="Helical" evidence="2">
    <location>
        <begin position="329"/>
        <end position="350"/>
    </location>
</feature>
<dbReference type="Pfam" id="PF01757">
    <property type="entry name" value="Acyl_transf_3"/>
    <property type="match status" value="1"/>
</dbReference>
<dbReference type="InterPro" id="IPR050879">
    <property type="entry name" value="Acyltransferase_3"/>
</dbReference>
<evidence type="ECO:0000313" key="4">
    <source>
        <dbReference type="EMBL" id="TGE75796.1"/>
    </source>
</evidence>
<feature type="transmembrane region" description="Helical" evidence="2">
    <location>
        <begin position="38"/>
        <end position="59"/>
    </location>
</feature>
<feature type="region of interest" description="Disordered" evidence="1">
    <location>
        <begin position="401"/>
        <end position="460"/>
    </location>
</feature>
<protein>
    <submittedName>
        <fullName evidence="4">Acyltransferase</fullName>
    </submittedName>
</protein>
<gene>
    <name evidence="4" type="ORF">C6P11_00905</name>
</gene>